<comment type="caution">
    <text evidence="1">The sequence shown here is derived from an EMBL/GenBank/DDBJ whole genome shotgun (WGS) entry which is preliminary data.</text>
</comment>
<dbReference type="NCBIfam" id="TIGR04353">
    <property type="entry name" value="PqqD_rel_X"/>
    <property type="match status" value="1"/>
</dbReference>
<keyword evidence="2" id="KW-1185">Reference proteome</keyword>
<accession>A0A7X4HJB5</accession>
<dbReference type="InterPro" id="IPR027599">
    <property type="entry name" value="PqqD-rel_X"/>
</dbReference>
<name>A0A7X4HJB5_9BURK</name>
<dbReference type="Proteomes" id="UP000450676">
    <property type="component" value="Unassembled WGS sequence"/>
</dbReference>
<sequence>MWRLRPGQRLRSRSWNGEDFVLYNNLSGDTHLLDAASIEILSVLQRGPATTAGLAAALQIADGVPAEPDQLAELEELLGQLRAMALVDTPAASAC</sequence>
<proteinExistence type="predicted"/>
<dbReference type="AlphaFoldDB" id="A0A7X4HJB5"/>
<gene>
    <name evidence="1" type="ORF">GTP77_28325</name>
</gene>
<evidence type="ECO:0000313" key="2">
    <source>
        <dbReference type="Proteomes" id="UP000450676"/>
    </source>
</evidence>
<dbReference type="RefSeq" id="WP_161075496.1">
    <property type="nucleotide sequence ID" value="NZ_WWCU01000060.1"/>
</dbReference>
<dbReference type="EMBL" id="WWCU01000060">
    <property type="protein sequence ID" value="MYN11225.1"/>
    <property type="molecule type" value="Genomic_DNA"/>
</dbReference>
<evidence type="ECO:0000313" key="1">
    <source>
        <dbReference type="EMBL" id="MYN11225.1"/>
    </source>
</evidence>
<reference evidence="1 2" key="1">
    <citation type="submission" date="2019-12" db="EMBL/GenBank/DDBJ databases">
        <title>Novel species isolated from a subtropical stream in China.</title>
        <authorList>
            <person name="Lu H."/>
        </authorList>
    </citation>
    <scope>NUCLEOTIDE SEQUENCE [LARGE SCALE GENOMIC DNA]</scope>
    <source>
        <strain evidence="1 2">FT127W</strain>
    </source>
</reference>
<organism evidence="1 2">
    <name type="scientific">Pseudoduganella aquatica</name>
    <dbReference type="NCBI Taxonomy" id="2660641"/>
    <lineage>
        <taxon>Bacteria</taxon>
        <taxon>Pseudomonadati</taxon>
        <taxon>Pseudomonadota</taxon>
        <taxon>Betaproteobacteria</taxon>
        <taxon>Burkholderiales</taxon>
        <taxon>Oxalobacteraceae</taxon>
        <taxon>Telluria group</taxon>
        <taxon>Pseudoduganella</taxon>
    </lineage>
</organism>
<protein>
    <submittedName>
        <fullName evidence="1">HPr-rel-A system PqqD family peptide chaperone</fullName>
    </submittedName>
</protein>